<evidence type="ECO:0000256" key="3">
    <source>
        <dbReference type="ARBA" id="ARBA00023163"/>
    </source>
</evidence>
<dbReference type="Gene3D" id="3.40.50.2020">
    <property type="match status" value="1"/>
</dbReference>
<keyword evidence="2 4" id="KW-0805">Transcription regulation</keyword>
<dbReference type="EC" id="2.4.2.9" evidence="4"/>
<evidence type="ECO:0000256" key="1">
    <source>
        <dbReference type="ARBA" id="ARBA00005565"/>
    </source>
</evidence>
<dbReference type="NCBIfam" id="NF003549">
    <property type="entry name" value="PRK05205.1-5"/>
    <property type="match status" value="1"/>
</dbReference>
<dbReference type="PANTHER" id="PTHR11608:SF0">
    <property type="entry name" value="BIFUNCTIONAL PROTEIN PYRR"/>
    <property type="match status" value="1"/>
</dbReference>
<feature type="short sequence motif" description="PRPP-binding" evidence="4">
    <location>
        <begin position="100"/>
        <end position="112"/>
    </location>
</feature>
<dbReference type="AlphaFoldDB" id="A0A7K1KKK9"/>
<proteinExistence type="inferred from homology"/>
<evidence type="ECO:0000313" key="6">
    <source>
        <dbReference type="EMBL" id="MUM76608.1"/>
    </source>
</evidence>
<comment type="similarity">
    <text evidence="1 4">Belongs to the purine/pyrimidine phosphoribosyltransferase family. PyrR subfamily.</text>
</comment>
<keyword evidence="4 6" id="KW-0808">Transferase</keyword>
<dbReference type="NCBIfam" id="NF003545">
    <property type="entry name" value="PRK05205.1-1"/>
    <property type="match status" value="1"/>
</dbReference>
<evidence type="ECO:0000256" key="2">
    <source>
        <dbReference type="ARBA" id="ARBA00023015"/>
    </source>
</evidence>
<dbReference type="InterPro" id="IPR023050">
    <property type="entry name" value="PyrR"/>
</dbReference>
<keyword evidence="4 6" id="KW-0328">Glycosyltransferase</keyword>
<dbReference type="SUPFAM" id="SSF53271">
    <property type="entry name" value="PRTase-like"/>
    <property type="match status" value="1"/>
</dbReference>
<dbReference type="GO" id="GO:0004845">
    <property type="term" value="F:uracil phosphoribosyltransferase activity"/>
    <property type="evidence" value="ECO:0007669"/>
    <property type="project" value="UniProtKB-UniRule"/>
</dbReference>
<comment type="catalytic activity">
    <reaction evidence="4">
        <text>UMP + diphosphate = 5-phospho-alpha-D-ribose 1-diphosphate + uracil</text>
        <dbReference type="Rhea" id="RHEA:13017"/>
        <dbReference type="ChEBI" id="CHEBI:17568"/>
        <dbReference type="ChEBI" id="CHEBI:33019"/>
        <dbReference type="ChEBI" id="CHEBI:57865"/>
        <dbReference type="ChEBI" id="CHEBI:58017"/>
        <dbReference type="EC" id="2.4.2.9"/>
    </reaction>
</comment>
<dbReference type="Proteomes" id="UP000461162">
    <property type="component" value="Unassembled WGS sequence"/>
</dbReference>
<evidence type="ECO:0000256" key="4">
    <source>
        <dbReference type="HAMAP-Rule" id="MF_01219"/>
    </source>
</evidence>
<dbReference type="InterPro" id="IPR050137">
    <property type="entry name" value="PyrR_bifunctional"/>
</dbReference>
<dbReference type="Pfam" id="PF00156">
    <property type="entry name" value="Pribosyltran"/>
    <property type="match status" value="1"/>
</dbReference>
<dbReference type="PANTHER" id="PTHR11608">
    <property type="entry name" value="BIFUNCTIONAL PROTEIN PYRR"/>
    <property type="match status" value="1"/>
</dbReference>
<keyword evidence="3 4" id="KW-0804">Transcription</keyword>
<protein>
    <recommendedName>
        <fullName evidence="4">Bifunctional protein PyrR</fullName>
    </recommendedName>
    <domain>
        <recommendedName>
            <fullName evidence="4">Pyrimidine operon regulatory protein</fullName>
        </recommendedName>
    </domain>
    <domain>
        <recommendedName>
            <fullName evidence="4">Uracil phosphoribosyltransferase</fullName>
            <shortName evidence="4">UPRTase</shortName>
            <ecNumber evidence="4">2.4.2.9</ecNumber>
        </recommendedName>
    </domain>
</protein>
<dbReference type="RefSeq" id="WP_155932208.1">
    <property type="nucleotide sequence ID" value="NZ_WODC01000001.1"/>
</dbReference>
<name>A0A7K1KKK9_9BACT</name>
<comment type="function">
    <text evidence="4">Also displays a weak uracil phosphoribosyltransferase activity which is not physiologically significant.</text>
</comment>
<gene>
    <name evidence="4 6" type="primary">pyrR</name>
    <name evidence="6" type="ORF">GKC30_03055</name>
</gene>
<evidence type="ECO:0000313" key="7">
    <source>
        <dbReference type="Proteomes" id="UP000461162"/>
    </source>
</evidence>
<dbReference type="InterPro" id="IPR029057">
    <property type="entry name" value="PRTase-like"/>
</dbReference>
<evidence type="ECO:0000259" key="5">
    <source>
        <dbReference type="Pfam" id="PF00156"/>
    </source>
</evidence>
<accession>A0A7K1KKK9</accession>
<dbReference type="CDD" id="cd06223">
    <property type="entry name" value="PRTases_typeI"/>
    <property type="match status" value="1"/>
</dbReference>
<dbReference type="GO" id="GO:0006355">
    <property type="term" value="P:regulation of DNA-templated transcription"/>
    <property type="evidence" value="ECO:0007669"/>
    <property type="project" value="UniProtKB-UniRule"/>
</dbReference>
<feature type="domain" description="Phosphoribosyltransferase" evidence="5">
    <location>
        <begin position="6"/>
        <end position="154"/>
    </location>
</feature>
<dbReference type="InterPro" id="IPR000836">
    <property type="entry name" value="PRTase_dom"/>
</dbReference>
<keyword evidence="7" id="KW-1185">Reference proteome</keyword>
<dbReference type="HAMAP" id="MF_01219">
    <property type="entry name" value="PyrR"/>
    <property type="match status" value="1"/>
</dbReference>
<comment type="function">
    <text evidence="4">Regulates the transcription of the pyrimidine nucleotide (pyr) operon in response to exogenous pyrimidines.</text>
</comment>
<organism evidence="6 7">
    <name type="scientific">Pseudodesulfovibrio alkaliphilus</name>
    <dbReference type="NCBI Taxonomy" id="2661613"/>
    <lineage>
        <taxon>Bacteria</taxon>
        <taxon>Pseudomonadati</taxon>
        <taxon>Thermodesulfobacteriota</taxon>
        <taxon>Desulfovibrionia</taxon>
        <taxon>Desulfovibrionales</taxon>
        <taxon>Desulfovibrionaceae</taxon>
    </lineage>
</organism>
<dbReference type="FunFam" id="3.40.50.2020:FF:000020">
    <property type="entry name" value="Bifunctional protein PyrR"/>
    <property type="match status" value="1"/>
</dbReference>
<reference evidence="6 7" key="1">
    <citation type="submission" date="2019-11" db="EMBL/GenBank/DDBJ databases">
        <title>Pseudodesulfovibrio alkaliphilus, sp. nov., an alkaliphilic sulfate-reducing bacteria from mud volcano of Taman peninsula, Russia.</title>
        <authorList>
            <person name="Frolova A."/>
            <person name="Merkel A.Y."/>
            <person name="Slobodkin A.I."/>
        </authorList>
    </citation>
    <scope>NUCLEOTIDE SEQUENCE [LARGE SCALE GENOMIC DNA]</scope>
    <source>
        <strain evidence="6 7">F-1</strain>
    </source>
</reference>
<dbReference type="EMBL" id="WODC01000001">
    <property type="protein sequence ID" value="MUM76608.1"/>
    <property type="molecule type" value="Genomic_DNA"/>
</dbReference>
<sequence length="179" mass="20418">MKECGTILSAREMARTIERLALEIFERRGDDERLSIIGIQRRGADLAERIKVRLDERLGRKIPLGKLDINLYRDDWTTNLELAPTINCSEIGFDIEGASIVLVDDVLYSGRTIRAALEAILDYGRPRRVELLVLVDRGHRELPIQADYVGKKLDTLGHEHVNVLVTERDDEDRVCLVRS</sequence>
<comment type="caution">
    <text evidence="6">The sequence shown here is derived from an EMBL/GenBank/DDBJ whole genome shotgun (WGS) entry which is preliminary data.</text>
</comment>